<evidence type="ECO:0000313" key="2">
    <source>
        <dbReference type="Proteomes" id="UP000053630"/>
    </source>
</evidence>
<dbReference type="OrthoDB" id="3183767at2759"/>
<dbReference type="AlphaFoldDB" id="R7SG31"/>
<protein>
    <submittedName>
        <fullName evidence="1">Uncharacterized protein</fullName>
    </submittedName>
</protein>
<dbReference type="RefSeq" id="XP_007272356.1">
    <property type="nucleotide sequence ID" value="XM_007272294.1"/>
</dbReference>
<dbReference type="GeneID" id="18681040"/>
<evidence type="ECO:0000313" key="1">
    <source>
        <dbReference type="EMBL" id="EJC97380.1"/>
    </source>
</evidence>
<name>R7SG31_FOMME</name>
<keyword evidence="2" id="KW-1185">Reference proteome</keyword>
<organism evidence="1 2">
    <name type="scientific">Fomitiporia mediterranea (strain MF3/22)</name>
    <name type="common">Grapevine white-rot fungus</name>
    <dbReference type="NCBI Taxonomy" id="694068"/>
    <lineage>
        <taxon>Eukaryota</taxon>
        <taxon>Fungi</taxon>
        <taxon>Dikarya</taxon>
        <taxon>Basidiomycota</taxon>
        <taxon>Agaricomycotina</taxon>
        <taxon>Agaricomycetes</taxon>
        <taxon>Hymenochaetales</taxon>
        <taxon>Hymenochaetaceae</taxon>
        <taxon>Fomitiporia</taxon>
    </lineage>
</organism>
<proteinExistence type="predicted"/>
<reference evidence="2" key="1">
    <citation type="journal article" date="2012" name="Science">
        <title>The Paleozoic origin of enzymatic lignin decomposition reconstructed from 31 fungal genomes.</title>
        <authorList>
            <person name="Floudas D."/>
            <person name="Binder M."/>
            <person name="Riley R."/>
            <person name="Barry K."/>
            <person name="Blanchette R.A."/>
            <person name="Henrissat B."/>
            <person name="Martinez A.T."/>
            <person name="Otillar R."/>
            <person name="Spatafora J.W."/>
            <person name="Yadav J.S."/>
            <person name="Aerts A."/>
            <person name="Benoit I."/>
            <person name="Boyd A."/>
            <person name="Carlson A."/>
            <person name="Copeland A."/>
            <person name="Coutinho P.M."/>
            <person name="de Vries R.P."/>
            <person name="Ferreira P."/>
            <person name="Findley K."/>
            <person name="Foster B."/>
            <person name="Gaskell J."/>
            <person name="Glotzer D."/>
            <person name="Gorecki P."/>
            <person name="Heitman J."/>
            <person name="Hesse C."/>
            <person name="Hori C."/>
            <person name="Igarashi K."/>
            <person name="Jurgens J.A."/>
            <person name="Kallen N."/>
            <person name="Kersten P."/>
            <person name="Kohler A."/>
            <person name="Kuees U."/>
            <person name="Kumar T.K.A."/>
            <person name="Kuo A."/>
            <person name="LaButti K."/>
            <person name="Larrondo L.F."/>
            <person name="Lindquist E."/>
            <person name="Ling A."/>
            <person name="Lombard V."/>
            <person name="Lucas S."/>
            <person name="Lundell T."/>
            <person name="Martin R."/>
            <person name="McLaughlin D.J."/>
            <person name="Morgenstern I."/>
            <person name="Morin E."/>
            <person name="Murat C."/>
            <person name="Nagy L.G."/>
            <person name="Nolan M."/>
            <person name="Ohm R.A."/>
            <person name="Patyshakuliyeva A."/>
            <person name="Rokas A."/>
            <person name="Ruiz-Duenas F.J."/>
            <person name="Sabat G."/>
            <person name="Salamov A."/>
            <person name="Samejima M."/>
            <person name="Schmutz J."/>
            <person name="Slot J.C."/>
            <person name="St John F."/>
            <person name="Stenlid J."/>
            <person name="Sun H."/>
            <person name="Sun S."/>
            <person name="Syed K."/>
            <person name="Tsang A."/>
            <person name="Wiebenga A."/>
            <person name="Young D."/>
            <person name="Pisabarro A."/>
            <person name="Eastwood D.C."/>
            <person name="Martin F."/>
            <person name="Cullen D."/>
            <person name="Grigoriev I.V."/>
            <person name="Hibbett D.S."/>
        </authorList>
    </citation>
    <scope>NUCLEOTIDE SEQUENCE [LARGE SCALE GENOMIC DNA]</scope>
    <source>
        <strain evidence="2">MF3/22</strain>
    </source>
</reference>
<sequence>MKVNKNSLFVERRLPQLQFYCHTDPSTFGFIDPDLILQGAHLILQFSKGTV</sequence>
<accession>R7SG31</accession>
<gene>
    <name evidence="1" type="ORF">FOMMEDRAFT_99806</name>
</gene>
<dbReference type="Proteomes" id="UP000053630">
    <property type="component" value="Unassembled WGS sequence"/>
</dbReference>
<dbReference type="KEGG" id="fme:FOMMEDRAFT_99806"/>
<dbReference type="EMBL" id="JH718829">
    <property type="protein sequence ID" value="EJC97380.1"/>
    <property type="molecule type" value="Genomic_DNA"/>
</dbReference>